<evidence type="ECO:0000313" key="1">
    <source>
        <dbReference type="WBParaSite" id="HPLM_0000657501-mRNA-1"/>
    </source>
</evidence>
<dbReference type="AlphaFoldDB" id="A0A0N4W8M7"/>
<reference evidence="1" key="1">
    <citation type="submission" date="2017-02" db="UniProtKB">
        <authorList>
            <consortium name="WormBaseParasite"/>
        </authorList>
    </citation>
    <scope>IDENTIFICATION</scope>
</reference>
<dbReference type="WBParaSite" id="HPLM_0000657501-mRNA-1">
    <property type="protein sequence ID" value="HPLM_0000657501-mRNA-1"/>
    <property type="gene ID" value="HPLM_0000657501"/>
</dbReference>
<proteinExistence type="predicted"/>
<sequence length="78" mass="8777">LQASTCLLFFHKNVIILGKSLHISELSLSYRSTCTEPTSFSMRKVKLLTHSVPVLLRITSRSSRKRSMAVVAPKDEKC</sequence>
<protein>
    <submittedName>
        <fullName evidence="1">Ovule protein</fullName>
    </submittedName>
</protein>
<accession>A0A0N4W8M7</accession>
<name>A0A0N4W8M7_HAEPC</name>
<organism evidence="1">
    <name type="scientific">Haemonchus placei</name>
    <name type="common">Barber's pole worm</name>
    <dbReference type="NCBI Taxonomy" id="6290"/>
    <lineage>
        <taxon>Eukaryota</taxon>
        <taxon>Metazoa</taxon>
        <taxon>Ecdysozoa</taxon>
        <taxon>Nematoda</taxon>
        <taxon>Chromadorea</taxon>
        <taxon>Rhabditida</taxon>
        <taxon>Rhabditina</taxon>
        <taxon>Rhabditomorpha</taxon>
        <taxon>Strongyloidea</taxon>
        <taxon>Trichostrongylidae</taxon>
        <taxon>Haemonchus</taxon>
    </lineage>
</organism>